<dbReference type="EMBL" id="BFAA01010178">
    <property type="protein sequence ID" value="GCB76999.1"/>
    <property type="molecule type" value="Genomic_DNA"/>
</dbReference>
<dbReference type="PROSITE" id="PS50097">
    <property type="entry name" value="BTB"/>
    <property type="match status" value="1"/>
</dbReference>
<name>A0A401PV43_SCYTO</name>
<dbReference type="InterPro" id="IPR011705">
    <property type="entry name" value="BACK"/>
</dbReference>
<dbReference type="InterPro" id="IPR051481">
    <property type="entry name" value="BTB-POZ/Galectin-3-binding"/>
</dbReference>
<accession>A0A401PV43</accession>
<dbReference type="CDD" id="cd18493">
    <property type="entry name" value="BACK_BTBD17"/>
    <property type="match status" value="1"/>
</dbReference>
<protein>
    <recommendedName>
        <fullName evidence="1">BTB domain-containing protein</fullName>
    </recommendedName>
</protein>
<dbReference type="STRING" id="75743.A0A401PV43"/>
<dbReference type="OrthoDB" id="2359033at2759"/>
<gene>
    <name evidence="2" type="ORF">scyTo_0016635</name>
</gene>
<feature type="domain" description="BTB" evidence="1">
    <location>
        <begin position="30"/>
        <end position="101"/>
    </location>
</feature>
<organism evidence="2 3">
    <name type="scientific">Scyliorhinus torazame</name>
    <name type="common">Cloudy catshark</name>
    <name type="synonym">Catulus torazame</name>
    <dbReference type="NCBI Taxonomy" id="75743"/>
    <lineage>
        <taxon>Eukaryota</taxon>
        <taxon>Metazoa</taxon>
        <taxon>Chordata</taxon>
        <taxon>Craniata</taxon>
        <taxon>Vertebrata</taxon>
        <taxon>Chondrichthyes</taxon>
        <taxon>Elasmobranchii</taxon>
        <taxon>Galeomorphii</taxon>
        <taxon>Galeoidea</taxon>
        <taxon>Carcharhiniformes</taxon>
        <taxon>Scyliorhinidae</taxon>
        <taxon>Scyliorhinus</taxon>
    </lineage>
</organism>
<dbReference type="OMA" id="NCWITIC"/>
<dbReference type="PANTHER" id="PTHR24410">
    <property type="entry name" value="HL07962P-RELATED"/>
    <property type="match status" value="1"/>
</dbReference>
<keyword evidence="3" id="KW-1185">Reference proteome</keyword>
<dbReference type="AlphaFoldDB" id="A0A401PV43"/>
<comment type="caution">
    <text evidence="2">The sequence shown here is derived from an EMBL/GenBank/DDBJ whole genome shotgun (WGS) entry which is preliminary data.</text>
</comment>
<dbReference type="Pfam" id="PF00651">
    <property type="entry name" value="BTB"/>
    <property type="match status" value="1"/>
</dbReference>
<dbReference type="SMART" id="SM00875">
    <property type="entry name" value="BACK"/>
    <property type="match status" value="1"/>
</dbReference>
<dbReference type="PANTHER" id="PTHR24410:SF41">
    <property type="entry name" value="HL07962P"/>
    <property type="match status" value="1"/>
</dbReference>
<dbReference type="Pfam" id="PF07707">
    <property type="entry name" value="BACK"/>
    <property type="match status" value="1"/>
</dbReference>
<dbReference type="SMART" id="SM00225">
    <property type="entry name" value="BTB"/>
    <property type="match status" value="1"/>
</dbReference>
<reference evidence="2 3" key="1">
    <citation type="journal article" date="2018" name="Nat. Ecol. Evol.">
        <title>Shark genomes provide insights into elasmobranch evolution and the origin of vertebrates.</title>
        <authorList>
            <person name="Hara Y"/>
            <person name="Yamaguchi K"/>
            <person name="Onimaru K"/>
            <person name="Kadota M"/>
            <person name="Koyanagi M"/>
            <person name="Keeley SD"/>
            <person name="Tatsumi K"/>
            <person name="Tanaka K"/>
            <person name="Motone F"/>
            <person name="Kageyama Y"/>
            <person name="Nozu R"/>
            <person name="Adachi N"/>
            <person name="Nishimura O"/>
            <person name="Nakagawa R"/>
            <person name="Tanegashima C"/>
            <person name="Kiyatake I"/>
            <person name="Matsumoto R"/>
            <person name="Murakumo K"/>
            <person name="Nishida K"/>
            <person name="Terakita A"/>
            <person name="Kuratani S"/>
            <person name="Sato K"/>
            <person name="Hyodo S Kuraku.S."/>
        </authorList>
    </citation>
    <scope>NUCLEOTIDE SEQUENCE [LARGE SCALE GENOMIC DNA]</scope>
</reference>
<proteinExistence type="predicted"/>
<evidence type="ECO:0000313" key="3">
    <source>
        <dbReference type="Proteomes" id="UP000288216"/>
    </source>
</evidence>
<dbReference type="Gene3D" id="1.25.40.420">
    <property type="match status" value="1"/>
</dbReference>
<sequence>MDDMGISENLDHRNKLMGTFSTLFNKEELSDIKLVVNRKLILKAHRFILAVHSDVFKSMLDTKRWSDSKDHNVHLTEEENCLSHFQDFLRYLYSGTVSLSTENVLPLHILSEKYNIQELRESSQSFMLANVTSPGTCNQAITWHRYAKLVGLGQLEEECLRFITWNIGTVIESPDWTLLEPHQLSTLLQMSAMVVEDEVVLFQALVRWLSLHPSHTEEMLSHVRYPMMPPEKLFDLLAPRSLPKDIGSYLLRESLLVYQNIFKTC</sequence>
<evidence type="ECO:0000259" key="1">
    <source>
        <dbReference type="PROSITE" id="PS50097"/>
    </source>
</evidence>
<dbReference type="InterPro" id="IPR011333">
    <property type="entry name" value="SKP1/BTB/POZ_sf"/>
</dbReference>
<dbReference type="InterPro" id="IPR000210">
    <property type="entry name" value="BTB/POZ_dom"/>
</dbReference>
<dbReference type="Proteomes" id="UP000288216">
    <property type="component" value="Unassembled WGS sequence"/>
</dbReference>
<evidence type="ECO:0000313" key="2">
    <source>
        <dbReference type="EMBL" id="GCB76999.1"/>
    </source>
</evidence>
<dbReference type="Gene3D" id="3.30.710.10">
    <property type="entry name" value="Potassium Channel Kv1.1, Chain A"/>
    <property type="match status" value="1"/>
</dbReference>
<dbReference type="SUPFAM" id="SSF54695">
    <property type="entry name" value="POZ domain"/>
    <property type="match status" value="1"/>
</dbReference>